<gene>
    <name evidence="1" type="ORF">PCAMFM013_S010g000141</name>
</gene>
<dbReference type="AlphaFoldDB" id="A0A0G4PBK1"/>
<protein>
    <submittedName>
        <fullName evidence="1">Str. FM013</fullName>
    </submittedName>
</protein>
<organism evidence="1 2">
    <name type="scientific">Penicillium camemberti (strain FM 013)</name>
    <dbReference type="NCBI Taxonomy" id="1429867"/>
    <lineage>
        <taxon>Eukaryota</taxon>
        <taxon>Fungi</taxon>
        <taxon>Dikarya</taxon>
        <taxon>Ascomycota</taxon>
        <taxon>Pezizomycotina</taxon>
        <taxon>Eurotiomycetes</taxon>
        <taxon>Eurotiomycetidae</taxon>
        <taxon>Eurotiales</taxon>
        <taxon>Aspergillaceae</taxon>
        <taxon>Penicillium</taxon>
    </lineage>
</organism>
<evidence type="ECO:0000313" key="1">
    <source>
        <dbReference type="EMBL" id="CRL23703.1"/>
    </source>
</evidence>
<keyword evidence="2" id="KW-1185">Reference proteome</keyword>
<sequence length="64" mass="7492">MEWAQQVPKHLISRVDRCNILLLPNDKAANVYDTFNWKYKIGGGSKIRQAMHYAAFNQNYRHGL</sequence>
<accession>A0A0G4PBK1</accession>
<name>A0A0G4PBK1_PENC3</name>
<evidence type="ECO:0000313" key="2">
    <source>
        <dbReference type="Proteomes" id="UP000053732"/>
    </source>
</evidence>
<reference evidence="1 2" key="1">
    <citation type="journal article" date="2014" name="Nat. Commun.">
        <title>Multiple recent horizontal transfers of a large genomic region in cheese making fungi.</title>
        <authorList>
            <person name="Cheeseman K."/>
            <person name="Ropars J."/>
            <person name="Renault P."/>
            <person name="Dupont J."/>
            <person name="Gouzy J."/>
            <person name="Branca A."/>
            <person name="Abraham A.L."/>
            <person name="Ceppi M."/>
            <person name="Conseiller E."/>
            <person name="Debuchy R."/>
            <person name="Malagnac F."/>
            <person name="Goarin A."/>
            <person name="Silar P."/>
            <person name="Lacoste S."/>
            <person name="Sallet E."/>
            <person name="Bensimon A."/>
            <person name="Giraud T."/>
            <person name="Brygoo Y."/>
        </authorList>
    </citation>
    <scope>NUCLEOTIDE SEQUENCE [LARGE SCALE GENOMIC DNA]</scope>
    <source>
        <strain evidence="2">FM 013</strain>
    </source>
</reference>
<dbReference type="Proteomes" id="UP000053732">
    <property type="component" value="Unassembled WGS sequence"/>
</dbReference>
<proteinExistence type="predicted"/>
<dbReference type="EMBL" id="HG793143">
    <property type="protein sequence ID" value="CRL23703.1"/>
    <property type="molecule type" value="Genomic_DNA"/>
</dbReference>